<dbReference type="AlphaFoldDB" id="A0A147BC48"/>
<feature type="region of interest" description="Disordered" evidence="1">
    <location>
        <begin position="109"/>
        <end position="128"/>
    </location>
</feature>
<keyword evidence="2" id="KW-0472">Membrane</keyword>
<feature type="compositionally biased region" description="Polar residues" evidence="1">
    <location>
        <begin position="67"/>
        <end position="85"/>
    </location>
</feature>
<feature type="region of interest" description="Disordered" evidence="1">
    <location>
        <begin position="65"/>
        <end position="85"/>
    </location>
</feature>
<dbReference type="EMBL" id="GEGO01007061">
    <property type="protein sequence ID" value="JAR88343.1"/>
    <property type="molecule type" value="Transcribed_RNA"/>
</dbReference>
<protein>
    <submittedName>
        <fullName evidence="3">Putative secreted protein</fullName>
    </submittedName>
</protein>
<feature type="transmembrane region" description="Helical" evidence="2">
    <location>
        <begin position="20"/>
        <end position="47"/>
    </location>
</feature>
<sequence>MLFGKMDIWLLLRSILVTSFSMFISIGIAAMSFTSRYSSVVVAWMFVGSCCRRWREQCTACPRQLQPRGQCSSNPQPSSASEQCSSWLEGTSSSATSCRAVGDWQRGLPVTLSPPRSQSASQRRWQPQCSGFPSRFRVLREVSRSKAL</sequence>
<name>A0A147BC48_IXORI</name>
<proteinExistence type="predicted"/>
<evidence type="ECO:0000256" key="2">
    <source>
        <dbReference type="SAM" id="Phobius"/>
    </source>
</evidence>
<accession>A0A147BC48</accession>
<evidence type="ECO:0000313" key="3">
    <source>
        <dbReference type="EMBL" id="JAR88343.1"/>
    </source>
</evidence>
<feature type="compositionally biased region" description="Low complexity" evidence="1">
    <location>
        <begin position="113"/>
        <end position="128"/>
    </location>
</feature>
<keyword evidence="2" id="KW-0812">Transmembrane</keyword>
<evidence type="ECO:0000256" key="1">
    <source>
        <dbReference type="SAM" id="MobiDB-lite"/>
    </source>
</evidence>
<organism evidence="3">
    <name type="scientific">Ixodes ricinus</name>
    <name type="common">Common tick</name>
    <name type="synonym">Acarus ricinus</name>
    <dbReference type="NCBI Taxonomy" id="34613"/>
    <lineage>
        <taxon>Eukaryota</taxon>
        <taxon>Metazoa</taxon>
        <taxon>Ecdysozoa</taxon>
        <taxon>Arthropoda</taxon>
        <taxon>Chelicerata</taxon>
        <taxon>Arachnida</taxon>
        <taxon>Acari</taxon>
        <taxon>Parasitiformes</taxon>
        <taxon>Ixodida</taxon>
        <taxon>Ixodoidea</taxon>
        <taxon>Ixodidae</taxon>
        <taxon>Ixodinae</taxon>
        <taxon>Ixodes</taxon>
    </lineage>
</organism>
<keyword evidence="2" id="KW-1133">Transmembrane helix</keyword>
<reference evidence="3" key="1">
    <citation type="journal article" date="2018" name="PLoS Negl. Trop. Dis.">
        <title>Sialome diversity of ticks revealed by RNAseq of single tick salivary glands.</title>
        <authorList>
            <person name="Perner J."/>
            <person name="Kropackova S."/>
            <person name="Kopacek P."/>
            <person name="Ribeiro J.M."/>
        </authorList>
    </citation>
    <scope>NUCLEOTIDE SEQUENCE</scope>
    <source>
        <strain evidence="3">Siblings of single egg batch collected in Ceske Budejovice</strain>
        <tissue evidence="3">Salivary glands</tissue>
    </source>
</reference>